<reference evidence="1" key="2">
    <citation type="submission" date="2023-05" db="EMBL/GenBank/DDBJ databases">
        <authorList>
            <person name="Schelkunov M.I."/>
        </authorList>
    </citation>
    <scope>NUCLEOTIDE SEQUENCE</scope>
    <source>
        <strain evidence="1">Hsosn_3</strain>
        <tissue evidence="1">Leaf</tissue>
    </source>
</reference>
<dbReference type="SUPFAM" id="SSF56281">
    <property type="entry name" value="Metallo-hydrolase/oxidoreductase"/>
    <property type="match status" value="1"/>
</dbReference>
<comment type="caution">
    <text evidence="1">The sequence shown here is derived from an EMBL/GenBank/DDBJ whole genome shotgun (WGS) entry which is preliminary data.</text>
</comment>
<sequence>MDFELCSELLDPLFLFALDNGEKFSIQTMKFTALLKMTRVKTKVPGVKSVIFRASNGKADWLVEPGDKIFFGDLFLEVRSTPGHTLGCVTYVTGNGPNQPQPRMAFTGGSSVPQYPLYLVSISLSSGSFVPANWRRQPTGGDNFRTTFVNQFTKSVLRKAFFSCIQLLQV</sequence>
<dbReference type="Proteomes" id="UP001237642">
    <property type="component" value="Unassembled WGS sequence"/>
</dbReference>
<name>A0AAD8MDB7_9APIA</name>
<protein>
    <submittedName>
        <fullName evidence="1">Uncharacterized protein</fullName>
    </submittedName>
</protein>
<dbReference type="InterPro" id="IPR051682">
    <property type="entry name" value="Mito_Persulfide_Diox"/>
</dbReference>
<reference evidence="1" key="1">
    <citation type="submission" date="2023-02" db="EMBL/GenBank/DDBJ databases">
        <title>Genome of toxic invasive species Heracleum sosnowskyi carries increased number of genes despite the absence of recent whole-genome duplications.</title>
        <authorList>
            <person name="Schelkunov M."/>
            <person name="Shtratnikova V."/>
            <person name="Makarenko M."/>
            <person name="Klepikova A."/>
            <person name="Omelchenko D."/>
            <person name="Novikova G."/>
            <person name="Obukhova E."/>
            <person name="Bogdanov V."/>
            <person name="Penin A."/>
            <person name="Logacheva M."/>
        </authorList>
    </citation>
    <scope>NUCLEOTIDE SEQUENCE</scope>
    <source>
        <strain evidence="1">Hsosn_3</strain>
        <tissue evidence="1">Leaf</tissue>
    </source>
</reference>
<evidence type="ECO:0000313" key="1">
    <source>
        <dbReference type="EMBL" id="KAK1368058.1"/>
    </source>
</evidence>
<dbReference type="GO" id="GO:0006749">
    <property type="term" value="P:glutathione metabolic process"/>
    <property type="evidence" value="ECO:0007669"/>
    <property type="project" value="TreeGrafter"/>
</dbReference>
<dbReference type="AlphaFoldDB" id="A0AAD8MDB7"/>
<dbReference type="EMBL" id="JAUIZM010000008">
    <property type="protein sequence ID" value="KAK1368058.1"/>
    <property type="molecule type" value="Genomic_DNA"/>
</dbReference>
<dbReference type="InterPro" id="IPR036866">
    <property type="entry name" value="RibonucZ/Hydroxyglut_hydro"/>
</dbReference>
<proteinExistence type="predicted"/>
<evidence type="ECO:0000313" key="2">
    <source>
        <dbReference type="Proteomes" id="UP001237642"/>
    </source>
</evidence>
<dbReference type="PANTHER" id="PTHR43084">
    <property type="entry name" value="PERSULFIDE DIOXYGENASE ETHE1"/>
    <property type="match status" value="1"/>
</dbReference>
<dbReference type="Gene3D" id="3.60.15.10">
    <property type="entry name" value="Ribonuclease Z/Hydroxyacylglutathione hydrolase-like"/>
    <property type="match status" value="1"/>
</dbReference>
<accession>A0AAD8MDB7</accession>
<gene>
    <name evidence="1" type="ORF">POM88_034150</name>
</gene>
<keyword evidence="2" id="KW-1185">Reference proteome</keyword>
<dbReference type="GO" id="GO:0005739">
    <property type="term" value="C:mitochondrion"/>
    <property type="evidence" value="ECO:0007669"/>
    <property type="project" value="TreeGrafter"/>
</dbReference>
<organism evidence="1 2">
    <name type="scientific">Heracleum sosnowskyi</name>
    <dbReference type="NCBI Taxonomy" id="360622"/>
    <lineage>
        <taxon>Eukaryota</taxon>
        <taxon>Viridiplantae</taxon>
        <taxon>Streptophyta</taxon>
        <taxon>Embryophyta</taxon>
        <taxon>Tracheophyta</taxon>
        <taxon>Spermatophyta</taxon>
        <taxon>Magnoliopsida</taxon>
        <taxon>eudicotyledons</taxon>
        <taxon>Gunneridae</taxon>
        <taxon>Pentapetalae</taxon>
        <taxon>asterids</taxon>
        <taxon>campanulids</taxon>
        <taxon>Apiales</taxon>
        <taxon>Apiaceae</taxon>
        <taxon>Apioideae</taxon>
        <taxon>apioid superclade</taxon>
        <taxon>Tordylieae</taxon>
        <taxon>Tordyliinae</taxon>
        <taxon>Heracleum</taxon>
    </lineage>
</organism>
<dbReference type="GO" id="GO:0050313">
    <property type="term" value="F:sulfur dioxygenase activity"/>
    <property type="evidence" value="ECO:0007669"/>
    <property type="project" value="TreeGrafter"/>
</dbReference>
<dbReference type="GO" id="GO:0070813">
    <property type="term" value="P:hydrogen sulfide metabolic process"/>
    <property type="evidence" value="ECO:0007669"/>
    <property type="project" value="TreeGrafter"/>
</dbReference>
<dbReference type="PANTHER" id="PTHR43084:SF1">
    <property type="entry name" value="PERSULFIDE DIOXYGENASE ETHE1, MITOCHONDRIAL"/>
    <property type="match status" value="1"/>
</dbReference>